<name>A0A8S1X213_PAROT</name>
<keyword evidence="2" id="KW-1185">Reference proteome</keyword>
<evidence type="ECO:0000313" key="1">
    <source>
        <dbReference type="EMBL" id="CAD8195412.1"/>
    </source>
</evidence>
<protein>
    <submittedName>
        <fullName evidence="1">Uncharacterized protein</fullName>
    </submittedName>
</protein>
<proteinExistence type="predicted"/>
<reference evidence="1" key="1">
    <citation type="submission" date="2021-01" db="EMBL/GenBank/DDBJ databases">
        <authorList>
            <consortium name="Genoscope - CEA"/>
            <person name="William W."/>
        </authorList>
    </citation>
    <scope>NUCLEOTIDE SEQUENCE</scope>
</reference>
<gene>
    <name evidence="1" type="ORF">POCTA_138.1.T1090045</name>
</gene>
<sequence length="96" mass="11588">MLRSDYNSINLYKFYLRFQGSSLEFQKQNTRIKIRIQTLLLYNNHTQVLSQCQDLLSDMLEYEETLEPILHQKYVKTEKGQQILQSILTFGEEQFY</sequence>
<dbReference type="AlphaFoldDB" id="A0A8S1X213"/>
<dbReference type="EMBL" id="CAJJDP010000109">
    <property type="protein sequence ID" value="CAD8195412.1"/>
    <property type="molecule type" value="Genomic_DNA"/>
</dbReference>
<evidence type="ECO:0000313" key="2">
    <source>
        <dbReference type="Proteomes" id="UP000683925"/>
    </source>
</evidence>
<dbReference type="Proteomes" id="UP000683925">
    <property type="component" value="Unassembled WGS sequence"/>
</dbReference>
<accession>A0A8S1X213</accession>
<organism evidence="1 2">
    <name type="scientific">Paramecium octaurelia</name>
    <dbReference type="NCBI Taxonomy" id="43137"/>
    <lineage>
        <taxon>Eukaryota</taxon>
        <taxon>Sar</taxon>
        <taxon>Alveolata</taxon>
        <taxon>Ciliophora</taxon>
        <taxon>Intramacronucleata</taxon>
        <taxon>Oligohymenophorea</taxon>
        <taxon>Peniculida</taxon>
        <taxon>Parameciidae</taxon>
        <taxon>Paramecium</taxon>
    </lineage>
</organism>
<comment type="caution">
    <text evidence="1">The sequence shown here is derived from an EMBL/GenBank/DDBJ whole genome shotgun (WGS) entry which is preliminary data.</text>
</comment>